<dbReference type="AlphaFoldDB" id="A0A6G1PDS6"/>
<feature type="region of interest" description="Disordered" evidence="1">
    <location>
        <begin position="1"/>
        <end position="27"/>
    </location>
</feature>
<name>A0A6G1PDS6_CHAAH</name>
<reference evidence="3" key="2">
    <citation type="submission" date="2019-02" db="EMBL/GenBank/DDBJ databases">
        <title>Opniocepnalus argus Var Kimnra genome.</title>
        <authorList>
            <person name="Zhou C."/>
            <person name="Xiao S."/>
        </authorList>
    </citation>
    <scope>NUCLEOTIDE SEQUENCE [LARGE SCALE GENOMIC DNA]</scope>
</reference>
<sequence length="67" mass="7179">MHEPCARFAGTDGADVNRGDIRTGRHSLPLDVGGMETTVKGGGFHKDITYSNDVFIPATCLFEPSVI</sequence>
<dbReference type="Proteomes" id="UP000503349">
    <property type="component" value="Chromosome 4"/>
</dbReference>
<protein>
    <submittedName>
        <fullName evidence="2">Uncharacterized protein</fullName>
    </submittedName>
</protein>
<evidence type="ECO:0000256" key="1">
    <source>
        <dbReference type="SAM" id="MobiDB-lite"/>
    </source>
</evidence>
<accession>A0A6G1PDS6</accession>
<gene>
    <name evidence="2" type="ORF">EXN66_Car004059</name>
</gene>
<reference evidence="2 3" key="1">
    <citation type="submission" date="2019-02" db="EMBL/GenBank/DDBJ databases">
        <title>Opniocepnalus argus genome.</title>
        <authorList>
            <person name="Zhou C."/>
            <person name="Xiao S."/>
        </authorList>
    </citation>
    <scope>NUCLEOTIDE SEQUENCE [LARGE SCALE GENOMIC DNA]</scope>
    <source>
        <strain evidence="2">OARG1902GOOAL</strain>
        <tissue evidence="2">Muscle</tissue>
    </source>
</reference>
<evidence type="ECO:0000313" key="2">
    <source>
        <dbReference type="EMBL" id="KAF3688387.1"/>
    </source>
</evidence>
<proteinExistence type="predicted"/>
<organism evidence="2 3">
    <name type="scientific">Channa argus</name>
    <name type="common">Northern snakehead</name>
    <name type="synonym">Ophicephalus argus</name>
    <dbReference type="NCBI Taxonomy" id="215402"/>
    <lineage>
        <taxon>Eukaryota</taxon>
        <taxon>Metazoa</taxon>
        <taxon>Chordata</taxon>
        <taxon>Craniata</taxon>
        <taxon>Vertebrata</taxon>
        <taxon>Euteleostomi</taxon>
        <taxon>Actinopterygii</taxon>
        <taxon>Neopterygii</taxon>
        <taxon>Teleostei</taxon>
        <taxon>Neoteleostei</taxon>
        <taxon>Acanthomorphata</taxon>
        <taxon>Anabantaria</taxon>
        <taxon>Anabantiformes</taxon>
        <taxon>Channoidei</taxon>
        <taxon>Channidae</taxon>
        <taxon>Channa</taxon>
    </lineage>
</organism>
<dbReference type="EMBL" id="CM015715">
    <property type="protein sequence ID" value="KAF3688387.1"/>
    <property type="molecule type" value="Genomic_DNA"/>
</dbReference>
<keyword evidence="3" id="KW-1185">Reference proteome</keyword>
<evidence type="ECO:0000313" key="3">
    <source>
        <dbReference type="Proteomes" id="UP000503349"/>
    </source>
</evidence>